<feature type="region of interest" description="Disordered" evidence="1">
    <location>
        <begin position="1"/>
        <end position="23"/>
    </location>
</feature>
<evidence type="ECO:0000313" key="3">
    <source>
        <dbReference type="Proteomes" id="UP001276659"/>
    </source>
</evidence>
<proteinExistence type="predicted"/>
<gene>
    <name evidence="2" type="ORF">OEA41_001011</name>
</gene>
<evidence type="ECO:0000313" key="2">
    <source>
        <dbReference type="EMBL" id="KAK3178874.1"/>
    </source>
</evidence>
<dbReference type="EMBL" id="JASNWA010000003">
    <property type="protein sequence ID" value="KAK3178874.1"/>
    <property type="molecule type" value="Genomic_DNA"/>
</dbReference>
<feature type="compositionally biased region" description="Basic and acidic residues" evidence="1">
    <location>
        <begin position="11"/>
        <end position="22"/>
    </location>
</feature>
<sequence length="203" mass="22803">MIEMDLSSETFEEHEFKSEAGRKGVPAAAAKSAGRWQFVNLSKPKQTMDEGTRRVRVNSMLDYWASHSSDSRDQLDAGNRLGFSTRGAHKRLRDKPEAEMTSLDYHLETLRLGALIYVECALHPSIPSRYRYSNTTVLALKHQILSLLKRGELTCIIGVRPRPQPGSITWAIFMGGVLAADEDEEAWWAQRTARGGRTAGIRE</sequence>
<dbReference type="Proteomes" id="UP001276659">
    <property type="component" value="Unassembled WGS sequence"/>
</dbReference>
<evidence type="ECO:0000256" key="1">
    <source>
        <dbReference type="SAM" id="MobiDB-lite"/>
    </source>
</evidence>
<dbReference type="InterPro" id="IPR021858">
    <property type="entry name" value="Fun_TF"/>
</dbReference>
<protein>
    <submittedName>
        <fullName evidence="2">Uncharacterized protein</fullName>
    </submittedName>
</protein>
<comment type="caution">
    <text evidence="2">The sequence shown here is derived from an EMBL/GenBank/DDBJ whole genome shotgun (WGS) entry which is preliminary data.</text>
</comment>
<dbReference type="Pfam" id="PF11951">
    <property type="entry name" value="Fungal_trans_2"/>
    <property type="match status" value="1"/>
</dbReference>
<organism evidence="2 3">
    <name type="scientific">Lepraria neglecta</name>
    <dbReference type="NCBI Taxonomy" id="209136"/>
    <lineage>
        <taxon>Eukaryota</taxon>
        <taxon>Fungi</taxon>
        <taxon>Dikarya</taxon>
        <taxon>Ascomycota</taxon>
        <taxon>Pezizomycotina</taxon>
        <taxon>Lecanoromycetes</taxon>
        <taxon>OSLEUM clade</taxon>
        <taxon>Lecanoromycetidae</taxon>
        <taxon>Lecanorales</taxon>
        <taxon>Lecanorineae</taxon>
        <taxon>Stereocaulaceae</taxon>
        <taxon>Lepraria</taxon>
    </lineage>
</organism>
<reference evidence="2" key="1">
    <citation type="submission" date="2022-11" db="EMBL/GenBank/DDBJ databases">
        <title>Chromosomal genome sequence assembly and mating type (MAT) locus characterization of the leprose asexual lichenized fungus Lepraria neglecta (Nyl.) Erichsen.</title>
        <authorList>
            <person name="Allen J.L."/>
            <person name="Pfeffer B."/>
        </authorList>
    </citation>
    <scope>NUCLEOTIDE SEQUENCE</scope>
    <source>
        <strain evidence="2">Allen 5258</strain>
    </source>
</reference>
<keyword evidence="3" id="KW-1185">Reference proteome</keyword>
<accession>A0AAD9ZGQ1</accession>
<name>A0AAD9ZGQ1_9LECA</name>
<dbReference type="AlphaFoldDB" id="A0AAD9ZGQ1"/>